<reference evidence="1 2" key="2">
    <citation type="journal article" date="2017" name="Nature">
        <title>The Apostasia genome and the evolution of orchids.</title>
        <authorList>
            <person name="Zhang G.Q."/>
            <person name="Liu K.W."/>
            <person name="Li Z."/>
            <person name="Lohaus R."/>
            <person name="Hsiao Y.Y."/>
            <person name="Niu S.C."/>
            <person name="Wang J.Y."/>
            <person name="Lin Y.C."/>
            <person name="Xu Q."/>
            <person name="Chen L.J."/>
            <person name="Yoshida K."/>
            <person name="Fujiwara S."/>
            <person name="Wang Z.W."/>
            <person name="Zhang Y.Q."/>
            <person name="Mitsuda N."/>
            <person name="Wang M."/>
            <person name="Liu G.H."/>
            <person name="Pecoraro L."/>
            <person name="Huang H.X."/>
            <person name="Xiao X.J."/>
            <person name="Lin M."/>
            <person name="Wu X.Y."/>
            <person name="Wu W.L."/>
            <person name="Chen Y.Y."/>
            <person name="Chang S.B."/>
            <person name="Sakamoto S."/>
            <person name="Ohme-Takagi M."/>
            <person name="Yagi M."/>
            <person name="Zeng S.J."/>
            <person name="Shen C.Y."/>
            <person name="Yeh C.M."/>
            <person name="Luo Y.B."/>
            <person name="Tsai W.C."/>
            <person name="Van de Peer Y."/>
            <person name="Liu Z.J."/>
        </authorList>
    </citation>
    <scope>NUCLEOTIDE SEQUENCE [LARGE SCALE GENOMIC DNA]</scope>
    <source>
        <tissue evidence="1">The whole plant</tissue>
    </source>
</reference>
<dbReference type="AlphaFoldDB" id="A0A2I0WWR6"/>
<name>A0A2I0WWR6_9ASPA</name>
<keyword evidence="2" id="KW-1185">Reference proteome</keyword>
<dbReference type="EMBL" id="KZ502373">
    <property type="protein sequence ID" value="PKU80108.1"/>
    <property type="molecule type" value="Genomic_DNA"/>
</dbReference>
<reference evidence="1 2" key="1">
    <citation type="journal article" date="2016" name="Sci. Rep.">
        <title>The Dendrobium catenatum Lindl. genome sequence provides insights into polysaccharide synthase, floral development and adaptive evolution.</title>
        <authorList>
            <person name="Zhang G.Q."/>
            <person name="Xu Q."/>
            <person name="Bian C."/>
            <person name="Tsai W.C."/>
            <person name="Yeh C.M."/>
            <person name="Liu K.W."/>
            <person name="Yoshida K."/>
            <person name="Zhang L.S."/>
            <person name="Chang S.B."/>
            <person name="Chen F."/>
            <person name="Shi Y."/>
            <person name="Su Y.Y."/>
            <person name="Zhang Y.Q."/>
            <person name="Chen L.J."/>
            <person name="Yin Y."/>
            <person name="Lin M."/>
            <person name="Huang H."/>
            <person name="Deng H."/>
            <person name="Wang Z.W."/>
            <person name="Zhu S.L."/>
            <person name="Zhao X."/>
            <person name="Deng C."/>
            <person name="Niu S.C."/>
            <person name="Huang J."/>
            <person name="Wang M."/>
            <person name="Liu G.H."/>
            <person name="Yang H.J."/>
            <person name="Xiao X.J."/>
            <person name="Hsiao Y.Y."/>
            <person name="Wu W.L."/>
            <person name="Chen Y.Y."/>
            <person name="Mitsuda N."/>
            <person name="Ohme-Takagi M."/>
            <person name="Luo Y.B."/>
            <person name="Van de Peer Y."/>
            <person name="Liu Z.J."/>
        </authorList>
    </citation>
    <scope>NUCLEOTIDE SEQUENCE [LARGE SCALE GENOMIC DNA]</scope>
    <source>
        <tissue evidence="1">The whole plant</tissue>
    </source>
</reference>
<dbReference type="PANTHER" id="PTHR33710">
    <property type="entry name" value="BNAC02G09200D PROTEIN"/>
    <property type="match status" value="1"/>
</dbReference>
<dbReference type="PANTHER" id="PTHR33710:SF71">
    <property type="entry name" value="ENDONUCLEASE_EXONUCLEASE_PHOSPHATASE DOMAIN-CONTAINING PROTEIN"/>
    <property type="match status" value="1"/>
</dbReference>
<proteinExistence type="predicted"/>
<sequence length="193" mass="22387">MKMFITCNNLHEVACVGPKYTWCNNKRGADIILKKLNRCLVNATAFDSSHRLSVKHLTRLASNHCPILLKLLNFIPPNKKVLKFEEVLSSIPTSVAIVNKSWNKNTIGDPSQVLNLKLKRTLRDLHFWRKAKFKALNLQKEELKSKVQRLQELEAGNGVMSEEDQWLLKTKMEELNPIMARLNTWWKQRAKVK</sequence>
<dbReference type="Proteomes" id="UP000233837">
    <property type="component" value="Unassembled WGS sequence"/>
</dbReference>
<gene>
    <name evidence="1" type="ORF">MA16_Dca024778</name>
</gene>
<organism evidence="1 2">
    <name type="scientific">Dendrobium catenatum</name>
    <dbReference type="NCBI Taxonomy" id="906689"/>
    <lineage>
        <taxon>Eukaryota</taxon>
        <taxon>Viridiplantae</taxon>
        <taxon>Streptophyta</taxon>
        <taxon>Embryophyta</taxon>
        <taxon>Tracheophyta</taxon>
        <taxon>Spermatophyta</taxon>
        <taxon>Magnoliopsida</taxon>
        <taxon>Liliopsida</taxon>
        <taxon>Asparagales</taxon>
        <taxon>Orchidaceae</taxon>
        <taxon>Epidendroideae</taxon>
        <taxon>Malaxideae</taxon>
        <taxon>Dendrobiinae</taxon>
        <taxon>Dendrobium</taxon>
    </lineage>
</organism>
<evidence type="ECO:0000313" key="2">
    <source>
        <dbReference type="Proteomes" id="UP000233837"/>
    </source>
</evidence>
<evidence type="ECO:0000313" key="1">
    <source>
        <dbReference type="EMBL" id="PKU80108.1"/>
    </source>
</evidence>
<accession>A0A2I0WWR6</accession>
<protein>
    <submittedName>
        <fullName evidence="1">Uncharacterized protein</fullName>
    </submittedName>
</protein>